<dbReference type="RefSeq" id="XP_021286210.1">
    <property type="nucleotide sequence ID" value="XM_021430535.1"/>
</dbReference>
<sequence>MVSCPAVYGELCPVLRTIVLDRQSLFLLLLITFSKRQYCMRTATLYLGISANKNHDKPMPKARSKIEAEDGEHDHLMQLEDSSPFPVFSIEIFANIVSHEPTIMQQLLVPQGQLMQSGTSWSAISSKLSRMHVPFSLHATVTQKIIECARSAANEVQNKNRKNIPIVVTLCPVRLMEEEALLSELDASAESFDVQVFRLWGASKGAREALEKVKVEGFTGQCVICLEEILDRMKACGMPCSHVYHHDCIVSWLEKSNVCPLCRFRCLIDL</sequence>
<dbReference type="GO" id="GO:0016567">
    <property type="term" value="P:protein ubiquitination"/>
    <property type="evidence" value="ECO:0007669"/>
    <property type="project" value="TreeGrafter"/>
</dbReference>
<keyword evidence="8" id="KW-1185">Reference proteome</keyword>
<proteinExistence type="predicted"/>
<dbReference type="GO" id="GO:0008270">
    <property type="term" value="F:zinc ion binding"/>
    <property type="evidence" value="ECO:0007669"/>
    <property type="project" value="UniProtKB-KW"/>
</dbReference>
<dbReference type="InterPro" id="IPR013083">
    <property type="entry name" value="Znf_RING/FYVE/PHD"/>
</dbReference>
<dbReference type="InterPro" id="IPR001841">
    <property type="entry name" value="Znf_RING"/>
</dbReference>
<evidence type="ECO:0000256" key="4">
    <source>
        <dbReference type="ARBA" id="ARBA00022771"/>
    </source>
</evidence>
<keyword evidence="4 6" id="KW-0863">Zinc-finger</keyword>
<name>A0A6J1AH88_9ROSI</name>
<accession>A0A6J1AH88</accession>
<dbReference type="SUPFAM" id="SSF57850">
    <property type="entry name" value="RING/U-box"/>
    <property type="match status" value="1"/>
</dbReference>
<evidence type="ECO:0000259" key="7">
    <source>
        <dbReference type="PROSITE" id="PS50089"/>
    </source>
</evidence>
<organism evidence="8 9">
    <name type="scientific">Herrania umbratica</name>
    <dbReference type="NCBI Taxonomy" id="108875"/>
    <lineage>
        <taxon>Eukaryota</taxon>
        <taxon>Viridiplantae</taxon>
        <taxon>Streptophyta</taxon>
        <taxon>Embryophyta</taxon>
        <taxon>Tracheophyta</taxon>
        <taxon>Spermatophyta</taxon>
        <taxon>Magnoliopsida</taxon>
        <taxon>eudicotyledons</taxon>
        <taxon>Gunneridae</taxon>
        <taxon>Pentapetalae</taxon>
        <taxon>rosids</taxon>
        <taxon>malvids</taxon>
        <taxon>Malvales</taxon>
        <taxon>Malvaceae</taxon>
        <taxon>Byttnerioideae</taxon>
        <taxon>Herrania</taxon>
    </lineage>
</organism>
<dbReference type="GO" id="GO:0005737">
    <property type="term" value="C:cytoplasm"/>
    <property type="evidence" value="ECO:0007669"/>
    <property type="project" value="TreeGrafter"/>
</dbReference>
<dbReference type="OrthoDB" id="1149625at2759"/>
<evidence type="ECO:0000313" key="8">
    <source>
        <dbReference type="Proteomes" id="UP000504621"/>
    </source>
</evidence>
<evidence type="ECO:0000256" key="1">
    <source>
        <dbReference type="ARBA" id="ARBA00000900"/>
    </source>
</evidence>
<dbReference type="GeneID" id="110417931"/>
<dbReference type="Pfam" id="PF13639">
    <property type="entry name" value="zf-RING_2"/>
    <property type="match status" value="1"/>
</dbReference>
<evidence type="ECO:0000256" key="2">
    <source>
        <dbReference type="ARBA" id="ARBA00012483"/>
    </source>
</evidence>
<gene>
    <name evidence="9" type="primary">LOC110417931</name>
</gene>
<reference evidence="9" key="1">
    <citation type="submission" date="2025-08" db="UniProtKB">
        <authorList>
            <consortium name="RefSeq"/>
        </authorList>
    </citation>
    <scope>IDENTIFICATION</scope>
    <source>
        <tissue evidence="9">Leaf</tissue>
    </source>
</reference>
<dbReference type="PANTHER" id="PTHR15710:SF77">
    <property type="entry name" value="RING-H2 FINGER PROTEIN ATL21B"/>
    <property type="match status" value="1"/>
</dbReference>
<dbReference type="SMART" id="SM00184">
    <property type="entry name" value="RING"/>
    <property type="match status" value="1"/>
</dbReference>
<dbReference type="Proteomes" id="UP000504621">
    <property type="component" value="Unplaced"/>
</dbReference>
<dbReference type="EC" id="2.3.2.27" evidence="2"/>
<evidence type="ECO:0000256" key="6">
    <source>
        <dbReference type="PROSITE-ProRule" id="PRU00175"/>
    </source>
</evidence>
<dbReference type="AlphaFoldDB" id="A0A6J1AH88"/>
<dbReference type="PROSITE" id="PS50089">
    <property type="entry name" value="ZF_RING_2"/>
    <property type="match status" value="1"/>
</dbReference>
<dbReference type="GO" id="GO:0061630">
    <property type="term" value="F:ubiquitin protein ligase activity"/>
    <property type="evidence" value="ECO:0007669"/>
    <property type="project" value="UniProtKB-EC"/>
</dbReference>
<keyword evidence="5" id="KW-0862">Zinc</keyword>
<evidence type="ECO:0000256" key="3">
    <source>
        <dbReference type="ARBA" id="ARBA00022723"/>
    </source>
</evidence>
<evidence type="ECO:0000256" key="5">
    <source>
        <dbReference type="ARBA" id="ARBA00022833"/>
    </source>
</evidence>
<dbReference type="PANTHER" id="PTHR15710">
    <property type="entry name" value="E3 UBIQUITIN-PROTEIN LIGASE PRAJA"/>
    <property type="match status" value="1"/>
</dbReference>
<dbReference type="Gene3D" id="3.30.40.10">
    <property type="entry name" value="Zinc/RING finger domain, C3HC4 (zinc finger)"/>
    <property type="match status" value="1"/>
</dbReference>
<comment type="catalytic activity">
    <reaction evidence="1">
        <text>S-ubiquitinyl-[E2 ubiquitin-conjugating enzyme]-L-cysteine + [acceptor protein]-L-lysine = [E2 ubiquitin-conjugating enzyme]-L-cysteine + N(6)-ubiquitinyl-[acceptor protein]-L-lysine.</text>
        <dbReference type="EC" id="2.3.2.27"/>
    </reaction>
</comment>
<protein>
    <recommendedName>
        <fullName evidence="2">RING-type E3 ubiquitin transferase</fullName>
        <ecNumber evidence="2">2.3.2.27</ecNumber>
    </recommendedName>
</protein>
<feature type="domain" description="RING-type" evidence="7">
    <location>
        <begin position="222"/>
        <end position="263"/>
    </location>
</feature>
<evidence type="ECO:0000313" key="9">
    <source>
        <dbReference type="RefSeq" id="XP_021286210.1"/>
    </source>
</evidence>
<dbReference type="CDD" id="cd16454">
    <property type="entry name" value="RING-H2_PA-TM-RING"/>
    <property type="match status" value="1"/>
</dbReference>
<keyword evidence="3" id="KW-0479">Metal-binding</keyword>